<dbReference type="InterPro" id="IPR000793">
    <property type="entry name" value="ATP_synth_asu_C"/>
</dbReference>
<dbReference type="PANTHER" id="PTHR48082">
    <property type="entry name" value="ATP SYNTHASE SUBUNIT ALPHA, MITOCHONDRIAL"/>
    <property type="match status" value="1"/>
</dbReference>
<dbReference type="InterPro" id="IPR038376">
    <property type="entry name" value="ATP_synth_asu_C_sf"/>
</dbReference>
<evidence type="ECO:0000313" key="3">
    <source>
        <dbReference type="Proteomes" id="UP000054564"/>
    </source>
</evidence>
<gene>
    <name evidence="2" type="ORF">PSTG_01008</name>
</gene>
<name>A0A0L0W3D1_9BASI</name>
<dbReference type="Gene3D" id="1.20.150.20">
    <property type="entry name" value="ATP synthase alpha/beta chain, C-terminal domain"/>
    <property type="match status" value="1"/>
</dbReference>
<keyword evidence="3" id="KW-1185">Reference proteome</keyword>
<comment type="caution">
    <text evidence="2">The sequence shown here is derived from an EMBL/GenBank/DDBJ whole genome shotgun (WGS) entry which is preliminary data.</text>
</comment>
<dbReference type="AlphaFoldDB" id="A0A0L0W3D1"/>
<feature type="domain" description="ATP synthase alpha subunit C-terminal" evidence="1">
    <location>
        <begin position="1"/>
        <end position="125"/>
    </location>
</feature>
<protein>
    <recommendedName>
        <fullName evidence="1">ATP synthase alpha subunit C-terminal domain-containing protein</fullName>
    </recommendedName>
</protein>
<reference evidence="3" key="1">
    <citation type="submission" date="2014-03" db="EMBL/GenBank/DDBJ databases">
        <title>The Genome Sequence of Puccinia striiformis f. sp. tritici PST-78.</title>
        <authorList>
            <consortium name="The Broad Institute Genome Sequencing Platform"/>
            <person name="Cuomo C."/>
            <person name="Hulbert S."/>
            <person name="Chen X."/>
            <person name="Walker B."/>
            <person name="Young S.K."/>
            <person name="Zeng Q."/>
            <person name="Gargeya S."/>
            <person name="Fitzgerald M."/>
            <person name="Haas B."/>
            <person name="Abouelleil A."/>
            <person name="Alvarado L."/>
            <person name="Arachchi H.M."/>
            <person name="Berlin A.M."/>
            <person name="Chapman S.B."/>
            <person name="Goldberg J."/>
            <person name="Griggs A."/>
            <person name="Gujja S."/>
            <person name="Hansen M."/>
            <person name="Howarth C."/>
            <person name="Imamovic A."/>
            <person name="Larimer J."/>
            <person name="McCowan C."/>
            <person name="Montmayeur A."/>
            <person name="Murphy C."/>
            <person name="Neiman D."/>
            <person name="Pearson M."/>
            <person name="Priest M."/>
            <person name="Roberts A."/>
            <person name="Saif S."/>
            <person name="Shea T."/>
            <person name="Sisk P."/>
            <person name="Sykes S."/>
            <person name="Wortman J."/>
            <person name="Nusbaum C."/>
            <person name="Birren B."/>
        </authorList>
    </citation>
    <scope>NUCLEOTIDE SEQUENCE [LARGE SCALE GENOMIC DNA]</scope>
    <source>
        <strain evidence="3">race PST-78</strain>
    </source>
</reference>
<dbReference type="GO" id="GO:0005524">
    <property type="term" value="F:ATP binding"/>
    <property type="evidence" value="ECO:0007669"/>
    <property type="project" value="TreeGrafter"/>
</dbReference>
<sequence>MKIVSRSLELDLPQHHNLAVFTQFGSNLDALTCYLLSCGVRLVYVLNEQSYQAKQGQYQQAFGVHFPISYAGVKSILDKVPGEKIVSRDFIFHDHQRASNWLSSRYQTKITSDIESRIKTIVAKFTVNFLH</sequence>
<evidence type="ECO:0000313" key="2">
    <source>
        <dbReference type="EMBL" id="KNF06016.1"/>
    </source>
</evidence>
<proteinExistence type="predicted"/>
<dbReference type="EMBL" id="AJIL01000005">
    <property type="protein sequence ID" value="KNF06016.1"/>
    <property type="molecule type" value="Genomic_DNA"/>
</dbReference>
<dbReference type="GO" id="GO:0046933">
    <property type="term" value="F:proton-transporting ATP synthase activity, rotational mechanism"/>
    <property type="evidence" value="ECO:0007669"/>
    <property type="project" value="InterPro"/>
</dbReference>
<dbReference type="STRING" id="1165861.A0A0L0W3D1"/>
<dbReference type="SUPFAM" id="SSF47917">
    <property type="entry name" value="C-terminal domain of alpha and beta subunits of F1 ATP synthase"/>
    <property type="match status" value="1"/>
</dbReference>
<dbReference type="GO" id="GO:0045259">
    <property type="term" value="C:proton-transporting ATP synthase complex"/>
    <property type="evidence" value="ECO:0007669"/>
    <property type="project" value="InterPro"/>
</dbReference>
<dbReference type="Pfam" id="PF00306">
    <property type="entry name" value="ATP-synt_ab_C"/>
    <property type="match status" value="1"/>
</dbReference>
<dbReference type="Proteomes" id="UP000054564">
    <property type="component" value="Unassembled WGS sequence"/>
</dbReference>
<dbReference type="GO" id="GO:0043531">
    <property type="term" value="F:ADP binding"/>
    <property type="evidence" value="ECO:0007669"/>
    <property type="project" value="TreeGrafter"/>
</dbReference>
<accession>A0A0L0W3D1</accession>
<dbReference type="InterPro" id="IPR005294">
    <property type="entry name" value="ATP_synth_F1_asu"/>
</dbReference>
<organism evidence="2 3">
    <name type="scientific">Puccinia striiformis f. sp. tritici PST-78</name>
    <dbReference type="NCBI Taxonomy" id="1165861"/>
    <lineage>
        <taxon>Eukaryota</taxon>
        <taxon>Fungi</taxon>
        <taxon>Dikarya</taxon>
        <taxon>Basidiomycota</taxon>
        <taxon>Pucciniomycotina</taxon>
        <taxon>Pucciniomycetes</taxon>
        <taxon>Pucciniales</taxon>
        <taxon>Pucciniaceae</taxon>
        <taxon>Puccinia</taxon>
    </lineage>
</organism>
<evidence type="ECO:0000259" key="1">
    <source>
        <dbReference type="Pfam" id="PF00306"/>
    </source>
</evidence>
<dbReference type="PANTHER" id="PTHR48082:SF2">
    <property type="entry name" value="ATP SYNTHASE SUBUNIT ALPHA, MITOCHONDRIAL"/>
    <property type="match status" value="1"/>
</dbReference>